<evidence type="ECO:0000256" key="1">
    <source>
        <dbReference type="SAM" id="MobiDB-lite"/>
    </source>
</evidence>
<evidence type="ECO:0000313" key="4">
    <source>
        <dbReference type="Proteomes" id="UP000361836"/>
    </source>
</evidence>
<keyword evidence="2" id="KW-1133">Transmembrane helix</keyword>
<evidence type="ECO:0000313" key="3">
    <source>
        <dbReference type="EMBL" id="VWL95988.1"/>
    </source>
</evidence>
<name>A0A5K1J0W5_9ACTN</name>
<feature type="compositionally biased region" description="Basic and acidic residues" evidence="1">
    <location>
        <begin position="1"/>
        <end position="16"/>
    </location>
</feature>
<dbReference type="AlphaFoldDB" id="A0A5K1J0W5"/>
<feature type="region of interest" description="Disordered" evidence="1">
    <location>
        <begin position="1"/>
        <end position="21"/>
    </location>
</feature>
<evidence type="ECO:0000256" key="2">
    <source>
        <dbReference type="SAM" id="Phobius"/>
    </source>
</evidence>
<keyword evidence="2" id="KW-0812">Transmembrane</keyword>
<protein>
    <submittedName>
        <fullName evidence="3">Uncharacterized protein</fullName>
    </submittedName>
</protein>
<dbReference type="RefSeq" id="WP_152076552.1">
    <property type="nucleotide sequence ID" value="NZ_CAAKNU010000032.1"/>
</dbReference>
<proteinExistence type="predicted"/>
<sequence length="328" mass="34218">MEDEKQAPTDNREAKAEGMNPTTVFAATAGRTAGTNPAARRHARRARAYIALVMVALAATLGAATYAWFTSNMKVNTNSVSVHSDTSKLVLELGDADAGSWSQQGDASLASTASGAATLYPVSTFDLNGFAACAQNNSSGDATVFEQAKDNGSTYYHGWIDLRPTITGTGASKVKGKVSLYLAESLVPQGADAELLRAARVGIKISSGGQVLATNIFELDSSGSGHRGEHPTTAPAGLAGYADGMLLGWQNGQLACGADVKQDPAAFTLDAGETATRPQSTLATLALGQTYRLDIYYYIEGTDPDSADYLHQDPGTLHLALFATLDGE</sequence>
<gene>
    <name evidence="3" type="ORF">KCJAJFAP_00316</name>
</gene>
<organism evidence="3 4">
    <name type="scientific">Collinsella aerofaciens</name>
    <dbReference type="NCBI Taxonomy" id="74426"/>
    <lineage>
        <taxon>Bacteria</taxon>
        <taxon>Bacillati</taxon>
        <taxon>Actinomycetota</taxon>
        <taxon>Coriobacteriia</taxon>
        <taxon>Coriobacteriales</taxon>
        <taxon>Coriobacteriaceae</taxon>
        <taxon>Collinsella</taxon>
    </lineage>
</organism>
<reference evidence="3 4" key="1">
    <citation type="submission" date="2019-10" db="EMBL/GenBank/DDBJ databases">
        <authorList>
            <person name="Wolf R A."/>
        </authorList>
    </citation>
    <scope>NUCLEOTIDE SEQUENCE [LARGE SCALE GENOMIC DNA]</scope>
    <source>
        <strain evidence="3">Collinsella_aerofaciens_MC2</strain>
    </source>
</reference>
<dbReference type="Proteomes" id="UP000361836">
    <property type="component" value="Unassembled WGS sequence"/>
</dbReference>
<dbReference type="EMBL" id="CABWIE010000019">
    <property type="protein sequence ID" value="VWL95988.1"/>
    <property type="molecule type" value="Genomic_DNA"/>
</dbReference>
<keyword evidence="2" id="KW-0472">Membrane</keyword>
<keyword evidence="4" id="KW-1185">Reference proteome</keyword>
<accession>A0A5K1J0W5</accession>
<feature type="transmembrane region" description="Helical" evidence="2">
    <location>
        <begin position="48"/>
        <end position="69"/>
    </location>
</feature>